<dbReference type="EMBL" id="LR729677">
    <property type="protein sequence ID" value="VWP01806.1"/>
    <property type="molecule type" value="Genomic_DNA"/>
</dbReference>
<dbReference type="AlphaFoldDB" id="A0A5K1K6F5"/>
<dbReference type="PANTHER" id="PTHR24559:SF444">
    <property type="entry name" value="REVERSE TRANSCRIPTASE DOMAIN-CONTAINING PROTEIN"/>
    <property type="match status" value="1"/>
</dbReference>
<dbReference type="Gene3D" id="3.30.70.270">
    <property type="match status" value="1"/>
</dbReference>
<dbReference type="InterPro" id="IPR053134">
    <property type="entry name" value="RNA-dir_DNA_polymerase"/>
</dbReference>
<dbReference type="Pfam" id="PF00078">
    <property type="entry name" value="RVT_1"/>
    <property type="match status" value="1"/>
</dbReference>
<sequence>MDRLKRAKYFTKLDIRWGYNNVWIKTGDEWKAAFVTNRGLFEPNIMFFGLANSPSTFSALMNDIFKDLIVLGKITIYLDDILIFTNDLEEHRTLVREVLKRLAEHDLFCKPEKCEFEQPKVESS</sequence>
<dbReference type="InterPro" id="IPR043128">
    <property type="entry name" value="Rev_trsase/Diguanyl_cyclase"/>
</dbReference>
<evidence type="ECO:0000259" key="1">
    <source>
        <dbReference type="PROSITE" id="PS50878"/>
    </source>
</evidence>
<dbReference type="CDD" id="cd01647">
    <property type="entry name" value="RT_LTR"/>
    <property type="match status" value="1"/>
</dbReference>
<name>A0A5K1K6F5_9APHY</name>
<dbReference type="Gene3D" id="3.10.10.10">
    <property type="entry name" value="HIV Type 1 Reverse Transcriptase, subunit A, domain 1"/>
    <property type="match status" value="1"/>
</dbReference>
<evidence type="ECO:0000313" key="2">
    <source>
        <dbReference type="EMBL" id="VWP01806.1"/>
    </source>
</evidence>
<proteinExistence type="predicted"/>
<reference evidence="2" key="1">
    <citation type="submission" date="2019-10" db="EMBL/GenBank/DDBJ databases">
        <authorList>
            <person name="Nor Muhammad N."/>
        </authorList>
    </citation>
    <scope>NUCLEOTIDE SEQUENCE</scope>
</reference>
<protein>
    <recommendedName>
        <fullName evidence="1">Reverse transcriptase domain-containing protein</fullName>
    </recommendedName>
</protein>
<gene>
    <name evidence="2" type="primary">I1RWF1</name>
</gene>
<organism evidence="2">
    <name type="scientific">Ganoderma boninense</name>
    <dbReference type="NCBI Taxonomy" id="34458"/>
    <lineage>
        <taxon>Eukaryota</taxon>
        <taxon>Fungi</taxon>
        <taxon>Dikarya</taxon>
        <taxon>Basidiomycota</taxon>
        <taxon>Agaricomycotina</taxon>
        <taxon>Agaricomycetes</taxon>
        <taxon>Polyporales</taxon>
        <taxon>Polyporaceae</taxon>
        <taxon>Ganoderma</taxon>
    </lineage>
</organism>
<dbReference type="SUPFAM" id="SSF56672">
    <property type="entry name" value="DNA/RNA polymerases"/>
    <property type="match status" value="1"/>
</dbReference>
<dbReference type="PROSITE" id="PS50878">
    <property type="entry name" value="RT_POL"/>
    <property type="match status" value="1"/>
</dbReference>
<dbReference type="PANTHER" id="PTHR24559">
    <property type="entry name" value="TRANSPOSON TY3-I GAG-POL POLYPROTEIN"/>
    <property type="match status" value="1"/>
</dbReference>
<accession>A0A5K1K6F5</accession>
<dbReference type="InterPro" id="IPR043502">
    <property type="entry name" value="DNA/RNA_pol_sf"/>
</dbReference>
<dbReference type="InterPro" id="IPR000477">
    <property type="entry name" value="RT_dom"/>
</dbReference>
<feature type="domain" description="Reverse transcriptase" evidence="1">
    <location>
        <begin position="1"/>
        <end position="124"/>
    </location>
</feature>